<dbReference type="EMBL" id="BARS01052121">
    <property type="protein sequence ID" value="GAG51580.1"/>
    <property type="molecule type" value="Genomic_DNA"/>
</dbReference>
<protein>
    <submittedName>
        <fullName evidence="1">Uncharacterized protein</fullName>
    </submittedName>
</protein>
<comment type="caution">
    <text evidence="1">The sequence shown here is derived from an EMBL/GenBank/DDBJ whole genome shotgun (WGS) entry which is preliminary data.</text>
</comment>
<reference evidence="1" key="1">
    <citation type="journal article" date="2014" name="Front. Microbiol.">
        <title>High frequency of phylogenetically diverse reductive dehalogenase-homologous genes in deep subseafloor sedimentary metagenomes.</title>
        <authorList>
            <person name="Kawai M."/>
            <person name="Futagami T."/>
            <person name="Toyoda A."/>
            <person name="Takaki Y."/>
            <person name="Nishi S."/>
            <person name="Hori S."/>
            <person name="Arai W."/>
            <person name="Tsubouchi T."/>
            <person name="Morono Y."/>
            <person name="Uchiyama I."/>
            <person name="Ito T."/>
            <person name="Fujiyama A."/>
            <person name="Inagaki F."/>
            <person name="Takami H."/>
        </authorList>
    </citation>
    <scope>NUCLEOTIDE SEQUENCE</scope>
    <source>
        <strain evidence="1">Expedition CK06-06</strain>
    </source>
</reference>
<proteinExistence type="predicted"/>
<evidence type="ECO:0000313" key="1">
    <source>
        <dbReference type="EMBL" id="GAG51580.1"/>
    </source>
</evidence>
<name>X0Y752_9ZZZZ</name>
<sequence>MKKPKKFKKMKIKPPIITINGKDFKCEKLEIIFNKDYTTKSVNIELEGKPPKEGDIEISFK</sequence>
<accession>X0Y752</accession>
<organism evidence="1">
    <name type="scientific">marine sediment metagenome</name>
    <dbReference type="NCBI Taxonomy" id="412755"/>
    <lineage>
        <taxon>unclassified sequences</taxon>
        <taxon>metagenomes</taxon>
        <taxon>ecological metagenomes</taxon>
    </lineage>
</organism>
<dbReference type="AlphaFoldDB" id="X0Y752"/>
<gene>
    <name evidence="1" type="ORF">S01H1_77541</name>
</gene>